<dbReference type="EMBL" id="JADDUC010000272">
    <property type="protein sequence ID" value="KAG0114691.1"/>
    <property type="molecule type" value="Genomic_DNA"/>
</dbReference>
<dbReference type="FunFam" id="1.10.3710.10:FF:000002">
    <property type="entry name" value="ATPase WRNIP1 isoform 1"/>
    <property type="match status" value="1"/>
</dbReference>
<dbReference type="Pfam" id="PF16193">
    <property type="entry name" value="AAA_assoc_2"/>
    <property type="match status" value="1"/>
</dbReference>
<evidence type="ECO:0000256" key="13">
    <source>
        <dbReference type="ARBA" id="ARBA00022833"/>
    </source>
</evidence>
<keyword evidence="12" id="KW-0378">Hydrolase</keyword>
<comment type="subcellular location">
    <subcellularLocation>
        <location evidence="1">Cytoplasm</location>
    </subcellularLocation>
</comment>
<evidence type="ECO:0000256" key="15">
    <source>
        <dbReference type="ARBA" id="ARBA00022843"/>
    </source>
</evidence>
<keyword evidence="4" id="KW-1017">Isopeptide bond</keyword>
<comment type="catalytic activity">
    <reaction evidence="19">
        <text>ATP + H2O = ADP + phosphate + H(+)</text>
        <dbReference type="Rhea" id="RHEA:13065"/>
        <dbReference type="ChEBI" id="CHEBI:15377"/>
        <dbReference type="ChEBI" id="CHEBI:15378"/>
        <dbReference type="ChEBI" id="CHEBI:30616"/>
        <dbReference type="ChEBI" id="CHEBI:43474"/>
        <dbReference type="ChEBI" id="CHEBI:456216"/>
    </reaction>
</comment>
<feature type="region of interest" description="Disordered" evidence="25">
    <location>
        <begin position="1"/>
        <end position="46"/>
    </location>
</feature>
<dbReference type="Pfam" id="PF00004">
    <property type="entry name" value="AAA"/>
    <property type="match status" value="1"/>
</dbReference>
<dbReference type="SUPFAM" id="SSF52540">
    <property type="entry name" value="P-loop containing nucleoside triphosphate hydrolases"/>
    <property type="match status" value="1"/>
</dbReference>
<evidence type="ECO:0000259" key="26">
    <source>
        <dbReference type="PROSITE" id="PS51908"/>
    </source>
</evidence>
<protein>
    <recommendedName>
        <fullName evidence="22">ATPase WRNIP1</fullName>
    </recommendedName>
    <alternativeName>
        <fullName evidence="23">Werner helicase-interacting protein 1</fullName>
    </alternativeName>
</protein>
<dbReference type="FunFam" id="1.10.8.60:FF:000054">
    <property type="entry name" value="ATPase WRNIP1 isoform 1"/>
    <property type="match status" value="1"/>
</dbReference>
<dbReference type="GO" id="GO:0005737">
    <property type="term" value="C:cytoplasm"/>
    <property type="evidence" value="ECO:0007669"/>
    <property type="project" value="UniProtKB-SubCell"/>
</dbReference>
<keyword evidence="7" id="KW-0235">DNA replication</keyword>
<dbReference type="PANTHER" id="PTHR13779:SF7">
    <property type="entry name" value="ATPASE WRNIP1"/>
    <property type="match status" value="1"/>
</dbReference>
<dbReference type="SMART" id="SM00382">
    <property type="entry name" value="AAA"/>
    <property type="match status" value="1"/>
</dbReference>
<dbReference type="GO" id="GO:0017116">
    <property type="term" value="F:single-stranded DNA helicase activity"/>
    <property type="evidence" value="ECO:0007669"/>
    <property type="project" value="TreeGrafter"/>
</dbReference>
<dbReference type="GO" id="GO:0005524">
    <property type="term" value="F:ATP binding"/>
    <property type="evidence" value="ECO:0007669"/>
    <property type="project" value="UniProtKB-KW"/>
</dbReference>
<dbReference type="InterPro" id="IPR021886">
    <property type="entry name" value="MgsA_C"/>
</dbReference>
<dbReference type="EMBL" id="JADDUC020000001">
    <property type="protein sequence ID" value="KAI1243111.1"/>
    <property type="molecule type" value="Genomic_DNA"/>
</dbReference>
<keyword evidence="18 24" id="KW-0234">DNA repair</keyword>
<comment type="function">
    <text evidence="20">Functions as a modulator of initiation or reinitiation events during DNA polymerase delta-mediated DNA synthesis. In the presence of ATP, stimulation of DNA polymerase delta-mediated DNA synthesis is decreased. Also plays a role in the innate immune defense against viruses. Stabilizes the RIGI dsRNA interaction and promotes RIGI 'Lys-63'-linked polyubiquitination. In turn, RIGI transmits the signal through mitochondrial MAVS.</text>
</comment>
<keyword evidence="14" id="KW-0067">ATP-binding</keyword>
<evidence type="ECO:0000256" key="14">
    <source>
        <dbReference type="ARBA" id="ARBA00022840"/>
    </source>
</evidence>
<organism evidence="27">
    <name type="scientific">Lamprotornis superbus</name>
    <dbReference type="NCBI Taxonomy" id="245042"/>
    <lineage>
        <taxon>Eukaryota</taxon>
        <taxon>Metazoa</taxon>
        <taxon>Chordata</taxon>
        <taxon>Craniata</taxon>
        <taxon>Vertebrata</taxon>
        <taxon>Euteleostomi</taxon>
        <taxon>Archelosauria</taxon>
        <taxon>Archosauria</taxon>
        <taxon>Dinosauria</taxon>
        <taxon>Saurischia</taxon>
        <taxon>Theropoda</taxon>
        <taxon>Coelurosauria</taxon>
        <taxon>Aves</taxon>
        <taxon>Neognathae</taxon>
        <taxon>Neoaves</taxon>
        <taxon>Telluraves</taxon>
        <taxon>Australaves</taxon>
        <taxon>Passeriformes</taxon>
        <taxon>Sturnidae</taxon>
        <taxon>Lamprotornis</taxon>
    </lineage>
</organism>
<dbReference type="GO" id="GO:0008047">
    <property type="term" value="F:enzyme activator activity"/>
    <property type="evidence" value="ECO:0007669"/>
    <property type="project" value="TreeGrafter"/>
</dbReference>
<dbReference type="InterPro" id="IPR008921">
    <property type="entry name" value="DNA_pol3_clamp-load_cplx_C"/>
</dbReference>
<dbReference type="Gene3D" id="1.20.272.10">
    <property type="match status" value="1"/>
</dbReference>
<keyword evidence="10 24" id="KW-0227">DNA damage</keyword>
<keyword evidence="17" id="KW-0007">Acetylation</keyword>
<dbReference type="FunFam" id="1.20.272.10:FF:000001">
    <property type="entry name" value="Putative AAA family ATPase"/>
    <property type="match status" value="1"/>
</dbReference>
<evidence type="ECO:0000313" key="27">
    <source>
        <dbReference type="EMBL" id="KAG0114691.1"/>
    </source>
</evidence>
<evidence type="ECO:0000256" key="19">
    <source>
        <dbReference type="ARBA" id="ARBA00049360"/>
    </source>
</evidence>
<evidence type="ECO:0000256" key="17">
    <source>
        <dbReference type="ARBA" id="ARBA00022990"/>
    </source>
</evidence>
<dbReference type="InterPro" id="IPR003959">
    <property type="entry name" value="ATPase_AAA_core"/>
</dbReference>
<dbReference type="Gene3D" id="1.10.3710.10">
    <property type="entry name" value="DNA polymerase III clamp loader subunits, C-terminal domain"/>
    <property type="match status" value="1"/>
</dbReference>
<dbReference type="GO" id="GO:0000731">
    <property type="term" value="P:DNA synthesis involved in DNA repair"/>
    <property type="evidence" value="ECO:0007669"/>
    <property type="project" value="TreeGrafter"/>
</dbReference>
<evidence type="ECO:0000256" key="24">
    <source>
        <dbReference type="PROSITE-ProRule" id="PRU01256"/>
    </source>
</evidence>
<dbReference type="InterPro" id="IPR003593">
    <property type="entry name" value="AAA+_ATPase"/>
</dbReference>
<evidence type="ECO:0000256" key="5">
    <source>
        <dbReference type="ARBA" id="ARBA00022553"/>
    </source>
</evidence>
<reference evidence="28" key="3">
    <citation type="submission" date="2022-01" db="EMBL/GenBank/DDBJ databases">
        <authorList>
            <person name="Rubenstein D.R."/>
        </authorList>
    </citation>
    <scope>NUCLEOTIDE SEQUENCE</scope>
    <source>
        <strain evidence="28">SS15</strain>
        <tissue evidence="28">Liver</tissue>
    </source>
</reference>
<keyword evidence="15" id="KW-0832">Ubl conjugation</keyword>
<evidence type="ECO:0000256" key="22">
    <source>
        <dbReference type="ARBA" id="ARBA00068616"/>
    </source>
</evidence>
<evidence type="ECO:0000256" key="10">
    <source>
        <dbReference type="ARBA" id="ARBA00022763"/>
    </source>
</evidence>
<keyword evidence="9" id="KW-0547">Nucleotide-binding</keyword>
<evidence type="ECO:0000256" key="21">
    <source>
        <dbReference type="ARBA" id="ARBA00066151"/>
    </source>
</evidence>
<dbReference type="Pfam" id="PF12002">
    <property type="entry name" value="MgsA_C"/>
    <property type="match status" value="1"/>
</dbReference>
<dbReference type="CDD" id="cd00009">
    <property type="entry name" value="AAA"/>
    <property type="match status" value="1"/>
</dbReference>
<dbReference type="InterPro" id="IPR006642">
    <property type="entry name" value="Rad18_UBZ4"/>
</dbReference>
<keyword evidence="5" id="KW-0597">Phosphoprotein</keyword>
<keyword evidence="16" id="KW-0391">Immunity</keyword>
<evidence type="ECO:0000256" key="4">
    <source>
        <dbReference type="ARBA" id="ARBA00022499"/>
    </source>
</evidence>
<evidence type="ECO:0000256" key="1">
    <source>
        <dbReference type="ARBA" id="ARBA00004496"/>
    </source>
</evidence>
<dbReference type="GO" id="GO:0008270">
    <property type="term" value="F:zinc ion binding"/>
    <property type="evidence" value="ECO:0007669"/>
    <property type="project" value="UniProtKB-KW"/>
</dbReference>
<feature type="domain" description="UBZ4-type" evidence="26">
    <location>
        <begin position="50"/>
        <end position="77"/>
    </location>
</feature>
<evidence type="ECO:0000256" key="25">
    <source>
        <dbReference type="SAM" id="MobiDB-lite"/>
    </source>
</evidence>
<dbReference type="InterPro" id="IPR027417">
    <property type="entry name" value="P-loop_NTPase"/>
</dbReference>
<dbReference type="InterPro" id="IPR032423">
    <property type="entry name" value="AAA_assoc_2"/>
</dbReference>
<keyword evidence="11 24" id="KW-0863">Zinc-finger</keyword>
<evidence type="ECO:0000256" key="7">
    <source>
        <dbReference type="ARBA" id="ARBA00022705"/>
    </source>
</evidence>
<evidence type="ECO:0000256" key="18">
    <source>
        <dbReference type="ARBA" id="ARBA00023204"/>
    </source>
</evidence>
<comment type="subunit">
    <text evidence="21">Forms homooligomers, possibly octamers. Directly interacts with POLD1, POLD2 and POLD4. Interacts with the N-terminal domain of WRN. Interacts (via UBZ4-type zinc finger) with monoubiquitin and polyubiquitin. Interacts with TRIM14 and PPP6C; these interactions positively regulate the RIGI signaling pathway.</text>
</comment>
<dbReference type="SUPFAM" id="SSF48019">
    <property type="entry name" value="post-AAA+ oligomerization domain-like"/>
    <property type="match status" value="1"/>
</dbReference>
<reference evidence="28 29" key="2">
    <citation type="journal article" date="2021" name="J. Hered.">
        <title>Feather Gene Expression Elucidates the Developmental Basis of Plumage Iridescence in African Starlings.</title>
        <authorList>
            <person name="Rubenstein D.R."/>
            <person name="Corvelo A."/>
            <person name="MacManes M.D."/>
            <person name="Maia R."/>
            <person name="Narzisi G."/>
            <person name="Rousaki A."/>
            <person name="Vandenabeele P."/>
            <person name="Shawkey M.D."/>
            <person name="Solomon J."/>
        </authorList>
    </citation>
    <scope>NUCLEOTIDE SEQUENCE [LARGE SCALE GENOMIC DNA]</scope>
    <source>
        <strain evidence="28">SS15</strain>
    </source>
</reference>
<reference evidence="27" key="1">
    <citation type="submission" date="2020-10" db="EMBL/GenBank/DDBJ databases">
        <title>Feather gene expression reveals the developmental basis of iridescence in African starlings.</title>
        <authorList>
            <person name="Rubenstein D.R."/>
        </authorList>
    </citation>
    <scope>NUCLEOTIDE SEQUENCE</scope>
    <source>
        <strain evidence="27">SS15</strain>
        <tissue evidence="27">Liver</tissue>
    </source>
</reference>
<dbReference type="Gene3D" id="1.10.8.60">
    <property type="match status" value="1"/>
</dbReference>
<evidence type="ECO:0000256" key="20">
    <source>
        <dbReference type="ARBA" id="ARBA00056760"/>
    </source>
</evidence>
<evidence type="ECO:0000256" key="9">
    <source>
        <dbReference type="ARBA" id="ARBA00022741"/>
    </source>
</evidence>
<feature type="region of interest" description="Disordered" evidence="25">
    <location>
        <begin position="75"/>
        <end position="146"/>
    </location>
</feature>
<evidence type="ECO:0000256" key="23">
    <source>
        <dbReference type="ARBA" id="ARBA00080168"/>
    </source>
</evidence>
<evidence type="ECO:0000256" key="8">
    <source>
        <dbReference type="ARBA" id="ARBA00022723"/>
    </source>
</evidence>
<proteinExistence type="inferred from homology"/>
<dbReference type="GO" id="GO:0016887">
    <property type="term" value="F:ATP hydrolysis activity"/>
    <property type="evidence" value="ECO:0007669"/>
    <property type="project" value="InterPro"/>
</dbReference>
<evidence type="ECO:0000313" key="29">
    <source>
        <dbReference type="Proteomes" id="UP000618051"/>
    </source>
</evidence>
<comment type="caution">
    <text evidence="27">The sequence shown here is derived from an EMBL/GenBank/DDBJ whole genome shotgun (WGS) entry which is preliminary data.</text>
</comment>
<evidence type="ECO:0000256" key="11">
    <source>
        <dbReference type="ARBA" id="ARBA00022771"/>
    </source>
</evidence>
<sequence length="831" mass="90804">MSLSTAPRGCRARQLGGERTTAPEGLRAAALPVPAGEPMEPTEAAEEERLVQCPVCLRELPGADINPHLDRCLQAGGAQAEPPSKRPRLAAAPPGSQAEGQPEQARPAAGSPVFSLFHKGRGGGQSPAAAGGRSGAGRDEAAGQPGHGCAATLCGESLAQKLEGKPLAERLRPDTLGDYVGQEPVLGAQTLLRSLLESHEIPSLILWGPPGCGKTTLAHIIANSSKKNGMRFVTLSATSAKTNDVRDVISQAQNEKRLFKRKTILFIDEIHRFNKSQQDTFLPHVECGTVTLIGATTENPSFQVNAALLSRCRVIVLEKLSVEAMEAILMRAVRFLGLQVLGQGDQHGTPATGSSSKSSEFPVYIEEKALNTLAYLCDGDARTGLNGLQLAVQARVAAGRTSPLNSTKGGAADGVLVTEEHVKEGLQRSHILYDRAGEEHYNCISALHKSMRGSDENASLYWLARMLEGGEDPLYVARRLVRFASEDIGLADPLALTQAVAAYQGCHFIGMPECEVVLAQCVVYFARAPKSIEVYRAYGNVKECLRMHKGPLPPVPLHLRNAPTRLMKNLGYGRGYKYNPMYKEPVEQDYLPEELKGTDFFKERETVSRLLPWLKGFSHQAFQILFYPSSFIAVVQKNSHENGHWSATKLFAPLSSCDMTQPPAGQLSGTHQLQCWSKSDQHVLTFRGQQRLAKGSEVVLRSSAPDGGRNRAPQPLKEAHLLCLKNSMLHEKVHQDQMHSEVNISPYTVSYRLQNRPKAKPSISSQHNLCSLHTGLAMLLSTSRSQSPSETASKAQDERKKLKNHRAYFCVFWHLTTWGYPEKLSEGQKWL</sequence>
<dbReference type="OrthoDB" id="10265467at2759"/>
<evidence type="ECO:0000256" key="6">
    <source>
        <dbReference type="ARBA" id="ARBA00022588"/>
    </source>
</evidence>
<dbReference type="AlphaFoldDB" id="A0A835TPF3"/>
<dbReference type="Proteomes" id="UP000618051">
    <property type="component" value="Unassembled WGS sequence"/>
</dbReference>
<dbReference type="CDD" id="cd18139">
    <property type="entry name" value="HLD_clamp_RarA"/>
    <property type="match status" value="1"/>
</dbReference>
<dbReference type="FunFam" id="3.40.50.300:FF:000137">
    <property type="entry name" value="Replication-associated recombination protein A"/>
    <property type="match status" value="1"/>
</dbReference>
<dbReference type="InterPro" id="IPR051314">
    <property type="entry name" value="AAA_ATPase_RarA/MGS1/WRNIP1"/>
</dbReference>
<dbReference type="Gene3D" id="3.40.50.300">
    <property type="entry name" value="P-loop containing nucleotide triphosphate hydrolases"/>
    <property type="match status" value="1"/>
</dbReference>
<evidence type="ECO:0000256" key="2">
    <source>
        <dbReference type="ARBA" id="ARBA00008959"/>
    </source>
</evidence>
<keyword evidence="29" id="KW-1185">Reference proteome</keyword>
<dbReference type="Gene3D" id="3.30.160.60">
    <property type="entry name" value="Classic Zinc Finger"/>
    <property type="match status" value="1"/>
</dbReference>
<dbReference type="GO" id="GO:0006261">
    <property type="term" value="P:DNA-templated DNA replication"/>
    <property type="evidence" value="ECO:0007669"/>
    <property type="project" value="TreeGrafter"/>
</dbReference>
<dbReference type="SMART" id="SM00734">
    <property type="entry name" value="ZnF_Rad18"/>
    <property type="match status" value="1"/>
</dbReference>
<keyword evidence="6" id="KW-0399">Innate immunity</keyword>
<dbReference type="GO" id="GO:0003677">
    <property type="term" value="F:DNA binding"/>
    <property type="evidence" value="ECO:0007669"/>
    <property type="project" value="InterPro"/>
</dbReference>
<evidence type="ECO:0000313" key="28">
    <source>
        <dbReference type="EMBL" id="KAI1243111.1"/>
    </source>
</evidence>
<evidence type="ECO:0000256" key="3">
    <source>
        <dbReference type="ARBA" id="ARBA00022490"/>
    </source>
</evidence>
<evidence type="ECO:0000256" key="16">
    <source>
        <dbReference type="ARBA" id="ARBA00022859"/>
    </source>
</evidence>
<dbReference type="PROSITE" id="PS51908">
    <property type="entry name" value="ZF_UBZ4"/>
    <property type="match status" value="1"/>
</dbReference>
<comment type="similarity">
    <text evidence="2">Belongs to the AAA ATPase family. RarA/MGS1/WRNIP1 subfamily.</text>
</comment>
<dbReference type="GO" id="GO:0045087">
    <property type="term" value="P:innate immune response"/>
    <property type="evidence" value="ECO:0007669"/>
    <property type="project" value="UniProtKB-KW"/>
</dbReference>
<keyword evidence="3" id="KW-0963">Cytoplasm</keyword>
<dbReference type="PANTHER" id="PTHR13779">
    <property type="entry name" value="WERNER HELICASE-INTERACTING PROTEIN 1 FAMILY MEMBER"/>
    <property type="match status" value="1"/>
</dbReference>
<gene>
    <name evidence="28" type="ORF">IHE44_0000687</name>
    <name evidence="27" type="ORF">IHE44_007359</name>
</gene>
<keyword evidence="8" id="KW-0479">Metal-binding</keyword>
<dbReference type="GO" id="GO:0005634">
    <property type="term" value="C:nucleus"/>
    <property type="evidence" value="ECO:0007669"/>
    <property type="project" value="TreeGrafter"/>
</dbReference>
<evidence type="ECO:0000256" key="12">
    <source>
        <dbReference type="ARBA" id="ARBA00022801"/>
    </source>
</evidence>
<accession>A0A835TPF3</accession>
<keyword evidence="13" id="KW-0862">Zinc</keyword>
<name>A0A835TPF3_9PASS</name>